<dbReference type="EMBL" id="JBHSOE010000073">
    <property type="protein sequence ID" value="MFC5659740.1"/>
    <property type="molecule type" value="Genomic_DNA"/>
</dbReference>
<dbReference type="RefSeq" id="WP_344347739.1">
    <property type="nucleotide sequence ID" value="NZ_BAAASM010000012.1"/>
</dbReference>
<keyword evidence="2" id="KW-1185">Reference proteome</keyword>
<dbReference type="Proteomes" id="UP001596065">
    <property type="component" value="Unassembled WGS sequence"/>
</dbReference>
<proteinExistence type="predicted"/>
<comment type="caution">
    <text evidence="1">The sequence shown here is derived from an EMBL/GenBank/DDBJ whole genome shotgun (WGS) entry which is preliminary data.</text>
</comment>
<evidence type="ECO:0000313" key="2">
    <source>
        <dbReference type="Proteomes" id="UP001596065"/>
    </source>
</evidence>
<protein>
    <submittedName>
        <fullName evidence="1">Uncharacterized protein</fullName>
    </submittedName>
</protein>
<sequence length="75" mass="8068">MTWSLPEPMLTVAVDSPALLAGWATEPKWDAFRTQLAVHTGGRVLPRSRQGTDMTGSFPEIREAALAQLPAGLHG</sequence>
<name>A0ABW0WTV1_STRNO</name>
<organism evidence="1 2">
    <name type="scientific">Streptomyces nogalater</name>
    <dbReference type="NCBI Taxonomy" id="38314"/>
    <lineage>
        <taxon>Bacteria</taxon>
        <taxon>Bacillati</taxon>
        <taxon>Actinomycetota</taxon>
        <taxon>Actinomycetes</taxon>
        <taxon>Kitasatosporales</taxon>
        <taxon>Streptomycetaceae</taxon>
        <taxon>Streptomyces</taxon>
    </lineage>
</organism>
<dbReference type="SUPFAM" id="SSF56091">
    <property type="entry name" value="DNA ligase/mRNA capping enzyme, catalytic domain"/>
    <property type="match status" value="1"/>
</dbReference>
<gene>
    <name evidence="1" type="ORF">ACFP3J_30245</name>
</gene>
<evidence type="ECO:0000313" key="1">
    <source>
        <dbReference type="EMBL" id="MFC5659740.1"/>
    </source>
</evidence>
<reference evidence="2" key="1">
    <citation type="journal article" date="2019" name="Int. J. Syst. Evol. Microbiol.">
        <title>The Global Catalogue of Microorganisms (GCM) 10K type strain sequencing project: providing services to taxonomists for standard genome sequencing and annotation.</title>
        <authorList>
            <consortium name="The Broad Institute Genomics Platform"/>
            <consortium name="The Broad Institute Genome Sequencing Center for Infectious Disease"/>
            <person name="Wu L."/>
            <person name="Ma J."/>
        </authorList>
    </citation>
    <scope>NUCLEOTIDE SEQUENCE [LARGE SCALE GENOMIC DNA]</scope>
    <source>
        <strain evidence="2">KCTC 5701</strain>
    </source>
</reference>
<dbReference type="Gene3D" id="3.30.470.30">
    <property type="entry name" value="DNA ligase/mRNA capping enzyme"/>
    <property type="match status" value="1"/>
</dbReference>
<accession>A0ABW0WTV1</accession>